<dbReference type="PRINTS" id="PR00385">
    <property type="entry name" value="P450"/>
</dbReference>
<dbReference type="SUPFAM" id="SSF48264">
    <property type="entry name" value="Cytochrome P450"/>
    <property type="match status" value="1"/>
</dbReference>
<dbReference type="AlphaFoldDB" id="A0A8H5BPH3"/>
<dbReference type="GO" id="GO:0004497">
    <property type="term" value="F:monooxygenase activity"/>
    <property type="evidence" value="ECO:0007669"/>
    <property type="project" value="UniProtKB-KW"/>
</dbReference>
<dbReference type="PROSITE" id="PS00086">
    <property type="entry name" value="CYTOCHROME_P450"/>
    <property type="match status" value="1"/>
</dbReference>
<keyword evidence="10" id="KW-0812">Transmembrane</keyword>
<accession>A0A8H5BPH3</accession>
<dbReference type="InterPro" id="IPR002403">
    <property type="entry name" value="Cyt_P450_E_grp-IV"/>
</dbReference>
<evidence type="ECO:0000256" key="2">
    <source>
        <dbReference type="ARBA" id="ARBA00005179"/>
    </source>
</evidence>
<evidence type="ECO:0000313" key="11">
    <source>
        <dbReference type="EMBL" id="KAF5326985.1"/>
    </source>
</evidence>
<feature type="transmembrane region" description="Helical" evidence="10">
    <location>
        <begin position="117"/>
        <end position="138"/>
    </location>
</feature>
<keyword evidence="4 8" id="KW-0479">Metal-binding</keyword>
<keyword evidence="6 8" id="KW-0408">Iron</keyword>
<dbReference type="OrthoDB" id="6692864at2759"/>
<protein>
    <recommendedName>
        <fullName evidence="13">Cytochrome P450</fullName>
    </recommendedName>
</protein>
<evidence type="ECO:0000256" key="9">
    <source>
        <dbReference type="RuleBase" id="RU000461"/>
    </source>
</evidence>
<evidence type="ECO:0000256" key="3">
    <source>
        <dbReference type="ARBA" id="ARBA00010617"/>
    </source>
</evidence>
<evidence type="ECO:0000256" key="6">
    <source>
        <dbReference type="ARBA" id="ARBA00023004"/>
    </source>
</evidence>
<dbReference type="GO" id="GO:0016705">
    <property type="term" value="F:oxidoreductase activity, acting on paired donors, with incorporation or reduction of molecular oxygen"/>
    <property type="evidence" value="ECO:0007669"/>
    <property type="project" value="InterPro"/>
</dbReference>
<evidence type="ECO:0000313" key="12">
    <source>
        <dbReference type="Proteomes" id="UP000567179"/>
    </source>
</evidence>
<keyword evidence="10" id="KW-1133">Transmembrane helix</keyword>
<dbReference type="PANTHER" id="PTHR24305">
    <property type="entry name" value="CYTOCHROME P450"/>
    <property type="match status" value="1"/>
</dbReference>
<proteinExistence type="inferred from homology"/>
<evidence type="ECO:0000256" key="10">
    <source>
        <dbReference type="SAM" id="Phobius"/>
    </source>
</evidence>
<evidence type="ECO:0000256" key="1">
    <source>
        <dbReference type="ARBA" id="ARBA00001971"/>
    </source>
</evidence>
<dbReference type="Proteomes" id="UP000567179">
    <property type="component" value="Unassembled WGS sequence"/>
</dbReference>
<keyword evidence="5 9" id="KW-0560">Oxidoreductase</keyword>
<dbReference type="Pfam" id="PF00067">
    <property type="entry name" value="p450"/>
    <property type="match status" value="1"/>
</dbReference>
<keyword evidence="12" id="KW-1185">Reference proteome</keyword>
<reference evidence="11 12" key="1">
    <citation type="journal article" date="2020" name="ISME J.">
        <title>Uncovering the hidden diversity of litter-decomposition mechanisms in mushroom-forming fungi.</title>
        <authorList>
            <person name="Floudas D."/>
            <person name="Bentzer J."/>
            <person name="Ahren D."/>
            <person name="Johansson T."/>
            <person name="Persson P."/>
            <person name="Tunlid A."/>
        </authorList>
    </citation>
    <scope>NUCLEOTIDE SEQUENCE [LARGE SCALE GENOMIC DNA]</scope>
    <source>
        <strain evidence="11 12">CBS 101986</strain>
    </source>
</reference>
<feature type="transmembrane region" description="Helical" evidence="10">
    <location>
        <begin position="89"/>
        <end position="111"/>
    </location>
</feature>
<dbReference type="InterPro" id="IPR017972">
    <property type="entry name" value="Cyt_P450_CS"/>
</dbReference>
<keyword evidence="7 9" id="KW-0503">Monooxygenase</keyword>
<dbReference type="Gene3D" id="1.10.630.10">
    <property type="entry name" value="Cytochrome P450"/>
    <property type="match status" value="1"/>
</dbReference>
<evidence type="ECO:0000256" key="4">
    <source>
        <dbReference type="ARBA" id="ARBA00022723"/>
    </source>
</evidence>
<dbReference type="EMBL" id="JAACJJ010000014">
    <property type="protein sequence ID" value="KAF5326985.1"/>
    <property type="molecule type" value="Genomic_DNA"/>
</dbReference>
<gene>
    <name evidence="11" type="ORF">D9619_004819</name>
</gene>
<dbReference type="PANTHER" id="PTHR24305:SF187">
    <property type="entry name" value="P450, PUTATIVE (EUROFUNG)-RELATED"/>
    <property type="match status" value="1"/>
</dbReference>
<organism evidence="11 12">
    <name type="scientific">Psilocybe cf. subviscida</name>
    <dbReference type="NCBI Taxonomy" id="2480587"/>
    <lineage>
        <taxon>Eukaryota</taxon>
        <taxon>Fungi</taxon>
        <taxon>Dikarya</taxon>
        <taxon>Basidiomycota</taxon>
        <taxon>Agaricomycotina</taxon>
        <taxon>Agaricomycetes</taxon>
        <taxon>Agaricomycetidae</taxon>
        <taxon>Agaricales</taxon>
        <taxon>Agaricineae</taxon>
        <taxon>Strophariaceae</taxon>
        <taxon>Psilocybe</taxon>
    </lineage>
</organism>
<dbReference type="InterPro" id="IPR001128">
    <property type="entry name" value="Cyt_P450"/>
</dbReference>
<dbReference type="PRINTS" id="PR00465">
    <property type="entry name" value="EP450IV"/>
</dbReference>
<dbReference type="GO" id="GO:0005506">
    <property type="term" value="F:iron ion binding"/>
    <property type="evidence" value="ECO:0007669"/>
    <property type="project" value="InterPro"/>
</dbReference>
<evidence type="ECO:0000256" key="5">
    <source>
        <dbReference type="ARBA" id="ARBA00023002"/>
    </source>
</evidence>
<evidence type="ECO:0000256" key="8">
    <source>
        <dbReference type="PIRSR" id="PIRSR602403-1"/>
    </source>
</evidence>
<dbReference type="InterPro" id="IPR050121">
    <property type="entry name" value="Cytochrome_P450_monoxygenase"/>
</dbReference>
<keyword evidence="8 9" id="KW-0349">Heme</keyword>
<keyword evidence="10" id="KW-0472">Membrane</keyword>
<name>A0A8H5BPH3_9AGAR</name>
<comment type="cofactor">
    <cofactor evidence="1 8">
        <name>heme</name>
        <dbReference type="ChEBI" id="CHEBI:30413"/>
    </cofactor>
</comment>
<comment type="pathway">
    <text evidence="2">Secondary metabolite biosynthesis.</text>
</comment>
<dbReference type="InterPro" id="IPR036396">
    <property type="entry name" value="Cyt_P450_sf"/>
</dbReference>
<sequence length="640" mass="71228">MIAVNNVRTVRESPNALISSAISALSNLVTLAMAWQMISPASANVAAALVSDDSYPQPEDLHDLLTNDLYIKATHTWLRHWDPVPVRSVLSTLATAPLLTTVLVAASTNGLTHLPSLYTVLQGCIVYHFALIFSVAAYRLSPFHPLAKYPGPTILKLTKLWTVWVAHRGQNHVYMKALHDKYGPTIRIGPNELSTIEKDLIPEILGINGLGKGPLWDGRRNFQKSEEVEKPYKSIIDCRSASIHALLRKPWSKSFTAEPLQDYERLLLRRIVQLNRHLARQIENASDGCTANVNMAKWMPSLAFDFMGDLAFGTSFEIMRDGDVKHEYKTLADGLYLPAVIMHIPWFADIAREFPFISSKNQKLIAMGVTNGIKRSQKELKHKDLFYHIAESAGTTVDDLKIILPDVVTAIIAGSDTTASAMTNAIYLLLTHPVALRALISELDEAFQKHDIPNVSAINQDQEVERFSDVLAGLKYLNGVLNETLRLYPPVATGLQRAPEPGSGGKMLRGGSTANVFLPEGNAICVPPWVLHRDPRNFSPKPEAFIPERWLGDSEVYETNREAFIPFSTGPRSCVGRPLAMMEFRYAIATIFRNFNFEIDTNKCDTDLWDAQILDRFTLSNGTLDVKISFREQATRGAAA</sequence>
<comment type="similarity">
    <text evidence="3 9">Belongs to the cytochrome P450 family.</text>
</comment>
<evidence type="ECO:0008006" key="13">
    <source>
        <dbReference type="Google" id="ProtNLM"/>
    </source>
</evidence>
<evidence type="ECO:0000256" key="7">
    <source>
        <dbReference type="ARBA" id="ARBA00023033"/>
    </source>
</evidence>
<dbReference type="GO" id="GO:0020037">
    <property type="term" value="F:heme binding"/>
    <property type="evidence" value="ECO:0007669"/>
    <property type="project" value="InterPro"/>
</dbReference>
<feature type="binding site" description="axial binding residue" evidence="8">
    <location>
        <position position="574"/>
    </location>
    <ligand>
        <name>heme</name>
        <dbReference type="ChEBI" id="CHEBI:30413"/>
    </ligand>
    <ligandPart>
        <name>Fe</name>
        <dbReference type="ChEBI" id="CHEBI:18248"/>
    </ligandPart>
</feature>
<comment type="caution">
    <text evidence="11">The sequence shown here is derived from an EMBL/GenBank/DDBJ whole genome shotgun (WGS) entry which is preliminary data.</text>
</comment>
<feature type="transmembrane region" description="Helical" evidence="10">
    <location>
        <begin position="16"/>
        <end position="35"/>
    </location>
</feature>